<dbReference type="PANTHER" id="PTHR37957:SF1">
    <property type="entry name" value="PHYTASE-LIKE DOMAIN-CONTAINING PROTEIN"/>
    <property type="match status" value="1"/>
</dbReference>
<evidence type="ECO:0000256" key="2">
    <source>
        <dbReference type="SAM" id="SignalP"/>
    </source>
</evidence>
<gene>
    <name evidence="4" type="ORF">Daesc_002181</name>
</gene>
<comment type="caution">
    <text evidence="4">The sequence shown here is derived from an EMBL/GenBank/DDBJ whole genome shotgun (WGS) entry which is preliminary data.</text>
</comment>
<dbReference type="Pfam" id="PF13449">
    <property type="entry name" value="Phytase-like"/>
    <property type="match status" value="1"/>
</dbReference>
<organism evidence="4 5">
    <name type="scientific">Daldinia eschscholtzii</name>
    <dbReference type="NCBI Taxonomy" id="292717"/>
    <lineage>
        <taxon>Eukaryota</taxon>
        <taxon>Fungi</taxon>
        <taxon>Dikarya</taxon>
        <taxon>Ascomycota</taxon>
        <taxon>Pezizomycotina</taxon>
        <taxon>Sordariomycetes</taxon>
        <taxon>Xylariomycetidae</taxon>
        <taxon>Xylariales</taxon>
        <taxon>Hypoxylaceae</taxon>
        <taxon>Daldinia</taxon>
    </lineage>
</organism>
<dbReference type="Proteomes" id="UP001369815">
    <property type="component" value="Unassembled WGS sequence"/>
</dbReference>
<dbReference type="InterPro" id="IPR027372">
    <property type="entry name" value="Phytase-like_dom"/>
</dbReference>
<feature type="domain" description="Phytase-like" evidence="3">
    <location>
        <begin position="187"/>
        <end position="412"/>
    </location>
</feature>
<proteinExistence type="predicted"/>
<feature type="signal peptide" evidence="2">
    <location>
        <begin position="1"/>
        <end position="16"/>
    </location>
</feature>
<accession>A0AAX6MWA9</accession>
<name>A0AAX6MWA9_9PEZI</name>
<keyword evidence="2" id="KW-0732">Signal</keyword>
<feature type="compositionally biased region" description="Acidic residues" evidence="1">
    <location>
        <begin position="256"/>
        <end position="265"/>
    </location>
</feature>
<keyword evidence="5" id="KW-1185">Reference proteome</keyword>
<evidence type="ECO:0000313" key="4">
    <source>
        <dbReference type="EMBL" id="KAK6956899.1"/>
    </source>
</evidence>
<sequence>MNVLLLIASLAVSASGAAVKCRASDNAPSSVNKTTCNGIVYEYEELAGYGYVVSDAVDKFGDTLGGLGSSIHLDSGAWKKLDNGSYSGVLWSLPDRGWNTQGTLNFNPRVHKFNIIFTPKPDATVDNPSGPNLYFEYLDTTLFSGPDGTPCTGLDADATGHISFSGFPDLPGATYTGDGFGGDGPGGKRIPVDAEGLYVNDDSSFWVSDEYGPYIYLFSPEGKMLSAIRPNDAIVPVRNGKVSFSANSPPHYIDNGEGDDVDPADPDSGRDNNHGFEGLTVSEDGKSLWVLLQAATVQDGGLEKQTMRHTRFLKYDVSNRLAPVYAGEWVVPLPLYNDPTAKKSKNPKAAAQSEIHALENGQFLILSRDSGAGHGADSSLSVYRQLDVFDISDATDVKAAGDYDCTDCNVAKSKSGDLKKKIKAAKYCSFLDFNVNAQLNRFGVHNGGDQDQYLLNEKWESIGRVPVNPGVSNGEFYVFSLSDNDFITQKGFMNGGKLPYSDESGYSLDSQALVFKAKSGLRVRALVGQQELRGRPQNDPALRVSRLLENVRT</sequence>
<evidence type="ECO:0000259" key="3">
    <source>
        <dbReference type="Pfam" id="PF13449"/>
    </source>
</evidence>
<reference evidence="4 5" key="1">
    <citation type="journal article" date="2024" name="Front Chem Biol">
        <title>Unveiling the potential of Daldinia eschscholtzii MFLUCC 19-0629 through bioactivity and bioinformatics studies for enhanced sustainable agriculture production.</title>
        <authorList>
            <person name="Brooks S."/>
            <person name="Weaver J.A."/>
            <person name="Klomchit A."/>
            <person name="Alharthi S.A."/>
            <person name="Onlamun T."/>
            <person name="Nurani R."/>
            <person name="Vong T.K."/>
            <person name="Alberti F."/>
            <person name="Greco C."/>
        </authorList>
    </citation>
    <scope>NUCLEOTIDE SEQUENCE [LARGE SCALE GENOMIC DNA]</scope>
    <source>
        <strain evidence="4">MFLUCC 19-0629</strain>
    </source>
</reference>
<evidence type="ECO:0000313" key="5">
    <source>
        <dbReference type="Proteomes" id="UP001369815"/>
    </source>
</evidence>
<evidence type="ECO:0000256" key="1">
    <source>
        <dbReference type="SAM" id="MobiDB-lite"/>
    </source>
</evidence>
<dbReference type="EMBL" id="JBANMG010000002">
    <property type="protein sequence ID" value="KAK6956899.1"/>
    <property type="molecule type" value="Genomic_DNA"/>
</dbReference>
<protein>
    <recommendedName>
        <fullName evidence="3">Phytase-like domain-containing protein</fullName>
    </recommendedName>
</protein>
<dbReference type="AlphaFoldDB" id="A0AAX6MWA9"/>
<feature type="region of interest" description="Disordered" evidence="1">
    <location>
        <begin position="246"/>
        <end position="277"/>
    </location>
</feature>
<feature type="chain" id="PRO_5043388358" description="Phytase-like domain-containing protein" evidence="2">
    <location>
        <begin position="17"/>
        <end position="553"/>
    </location>
</feature>
<dbReference type="PANTHER" id="PTHR37957">
    <property type="entry name" value="BLR7070 PROTEIN"/>
    <property type="match status" value="1"/>
</dbReference>